<dbReference type="OrthoDB" id="10070859at2759"/>
<dbReference type="AlphaFoldDB" id="A0A9N9SF49"/>
<name>A0A9N9SF49_PHACE</name>
<dbReference type="EMBL" id="OU896722">
    <property type="protein sequence ID" value="CAG9817821.1"/>
    <property type="molecule type" value="Genomic_DNA"/>
</dbReference>
<keyword evidence="2" id="KW-1185">Reference proteome</keyword>
<dbReference type="Proteomes" id="UP001153737">
    <property type="component" value="Chromosome 16"/>
</dbReference>
<proteinExistence type="predicted"/>
<gene>
    <name evidence="1" type="ORF">PHAECO_LOCUS5189</name>
</gene>
<sequence>MFLIGINGDLEGSKSGNLVRIVQTNDRTPVIVTVSGNSQIGSSISLECSISSTEPDTTTLNFFDTEQKHDSNPVKMFLIGNNGDLEGSKSGNLVTIVQTNDRTGYSYGSSISLECSISSTEPDTTTLNFFDTEQKHDSNPVKMFLIGNNGDLEGSKSGNLVTIVQTNDRTGYSYG</sequence>
<evidence type="ECO:0000313" key="2">
    <source>
        <dbReference type="Proteomes" id="UP001153737"/>
    </source>
</evidence>
<evidence type="ECO:0000313" key="1">
    <source>
        <dbReference type="EMBL" id="CAG9817821.1"/>
    </source>
</evidence>
<accession>A0A9N9SF49</accession>
<protein>
    <submittedName>
        <fullName evidence="1">Uncharacterized protein</fullName>
    </submittedName>
</protein>
<reference evidence="1" key="2">
    <citation type="submission" date="2022-10" db="EMBL/GenBank/DDBJ databases">
        <authorList>
            <consortium name="ENA_rothamsted_submissions"/>
            <consortium name="culmorum"/>
            <person name="King R."/>
        </authorList>
    </citation>
    <scope>NUCLEOTIDE SEQUENCE</scope>
</reference>
<reference evidence="1" key="1">
    <citation type="submission" date="2022-01" db="EMBL/GenBank/DDBJ databases">
        <authorList>
            <person name="King R."/>
        </authorList>
    </citation>
    <scope>NUCLEOTIDE SEQUENCE</scope>
</reference>
<organism evidence="1 2">
    <name type="scientific">Phaedon cochleariae</name>
    <name type="common">Mustard beetle</name>
    <dbReference type="NCBI Taxonomy" id="80249"/>
    <lineage>
        <taxon>Eukaryota</taxon>
        <taxon>Metazoa</taxon>
        <taxon>Ecdysozoa</taxon>
        <taxon>Arthropoda</taxon>
        <taxon>Hexapoda</taxon>
        <taxon>Insecta</taxon>
        <taxon>Pterygota</taxon>
        <taxon>Neoptera</taxon>
        <taxon>Endopterygota</taxon>
        <taxon>Coleoptera</taxon>
        <taxon>Polyphaga</taxon>
        <taxon>Cucujiformia</taxon>
        <taxon>Chrysomeloidea</taxon>
        <taxon>Chrysomelidae</taxon>
        <taxon>Chrysomelinae</taxon>
        <taxon>Chrysomelini</taxon>
        <taxon>Phaedon</taxon>
    </lineage>
</organism>